<dbReference type="EMBL" id="CP003191">
    <property type="protein sequence ID" value="AEW21738.1"/>
    <property type="molecule type" value="Genomic_DNA"/>
</dbReference>
<dbReference type="AlphaFoldDB" id="G8UJY1"/>
<evidence type="ECO:0000313" key="2">
    <source>
        <dbReference type="Proteomes" id="UP000005436"/>
    </source>
</evidence>
<proteinExistence type="predicted"/>
<organism evidence="1 2">
    <name type="scientific">Tannerella forsythia (strain ATCC 43037 / JCM 10827 / CCUG 21028 A / KCTC 5666 / FDC 338)</name>
    <name type="common">Bacteroides forsythus</name>
    <dbReference type="NCBI Taxonomy" id="203275"/>
    <lineage>
        <taxon>Bacteria</taxon>
        <taxon>Pseudomonadati</taxon>
        <taxon>Bacteroidota</taxon>
        <taxon>Bacteroidia</taxon>
        <taxon>Bacteroidales</taxon>
        <taxon>Tannerellaceae</taxon>
        <taxon>Tannerella</taxon>
    </lineage>
</organism>
<gene>
    <name evidence="1" type="ordered locus">BFO_2303</name>
</gene>
<name>G8UJY1_TANFA</name>
<keyword evidence="2" id="KW-1185">Reference proteome</keyword>
<dbReference type="PATRIC" id="fig|203275.8.peg.2087"/>
<dbReference type="KEGG" id="tfo:BFO_2303"/>
<evidence type="ECO:0000313" key="1">
    <source>
        <dbReference type="EMBL" id="AEW21738.1"/>
    </source>
</evidence>
<reference evidence="2" key="1">
    <citation type="submission" date="2011-12" db="EMBL/GenBank/DDBJ databases">
        <title>Complete sequence of Tannerella forsythia ATCC 43037.</title>
        <authorList>
            <person name="Dewhirst F."/>
            <person name="Tanner A."/>
            <person name="Izard J."/>
            <person name="Brinkac L."/>
            <person name="Durkin A.S."/>
            <person name="Hostetler J."/>
            <person name="Shetty J."/>
            <person name="Torralba M."/>
            <person name="Gill S."/>
            <person name="Nelson K."/>
        </authorList>
    </citation>
    <scope>NUCLEOTIDE SEQUENCE [LARGE SCALE GENOMIC DNA]</scope>
    <source>
        <strain evidence="2">ATCC 43037 / JCM 10827 / CCUG 33226 / KCTC 5666 / FDC 338</strain>
    </source>
</reference>
<sequence length="41" mass="4621">MFLRSNGLLLATIAEIIQKVLPVKWSEKLWEGALVALQQVL</sequence>
<dbReference type="HOGENOM" id="CLU_3277864_0_0_10"/>
<accession>G8UJY1</accession>
<protein>
    <submittedName>
        <fullName evidence="1">Uncharacterized protein</fullName>
    </submittedName>
</protein>
<dbReference type="Proteomes" id="UP000005436">
    <property type="component" value="Chromosome"/>
</dbReference>